<dbReference type="InterPro" id="IPR002477">
    <property type="entry name" value="Peptidoglycan-bd-like"/>
</dbReference>
<name>A0ABS5TBK1_9ACTN</name>
<keyword evidence="2" id="KW-0812">Transmembrane</keyword>
<dbReference type="RefSeq" id="WP_214154725.1">
    <property type="nucleotide sequence ID" value="NZ_JAHBAY010000002.1"/>
</dbReference>
<evidence type="ECO:0000313" key="4">
    <source>
        <dbReference type="EMBL" id="MBT0768430.1"/>
    </source>
</evidence>
<dbReference type="Gene3D" id="1.10.101.10">
    <property type="entry name" value="PGBD-like superfamily/PGBD"/>
    <property type="match status" value="1"/>
</dbReference>
<organism evidence="4 5">
    <name type="scientific">Kineosporia corallincola</name>
    <dbReference type="NCBI Taxonomy" id="2835133"/>
    <lineage>
        <taxon>Bacteria</taxon>
        <taxon>Bacillati</taxon>
        <taxon>Actinomycetota</taxon>
        <taxon>Actinomycetes</taxon>
        <taxon>Kineosporiales</taxon>
        <taxon>Kineosporiaceae</taxon>
        <taxon>Kineosporia</taxon>
    </lineage>
</organism>
<dbReference type="InterPro" id="IPR036365">
    <property type="entry name" value="PGBD-like_sf"/>
</dbReference>
<feature type="region of interest" description="Disordered" evidence="1">
    <location>
        <begin position="150"/>
        <end position="189"/>
    </location>
</feature>
<dbReference type="Pfam" id="PF01471">
    <property type="entry name" value="PG_binding_1"/>
    <property type="match status" value="1"/>
</dbReference>
<evidence type="ECO:0000313" key="5">
    <source>
        <dbReference type="Proteomes" id="UP001197247"/>
    </source>
</evidence>
<evidence type="ECO:0000256" key="1">
    <source>
        <dbReference type="SAM" id="MobiDB-lite"/>
    </source>
</evidence>
<feature type="domain" description="Peptidoglycan binding-like" evidence="3">
    <location>
        <begin position="189"/>
        <end position="238"/>
    </location>
</feature>
<sequence>MSTGMKRISRSRPVAVRRGRPEEPGEPVRPRRGRVVTLTGAALVVVGVVIGGAALGLGGGDRPAPRADVTMRITTIASCTLTESQSFSAVATYGAAQPLPLQAQGLITWLPQAGTTVHEGETLIRVDDRPVVLLYGAVPQYRTLRLPAEPTAGQAATGQTADRGSAGQATGEASTDPDSTETATGPLLRGADVRQLKRALTRLGYAGLDDRKTYTRSTADAVRRWQRDLGERPTGEVGLGDIFYASGPLRIVPGEGVTVGQAMSPTALERTSRTRVITATVDGTSTWARIGTRMNVDIENGDTVRGVISSVKLSDATGSDGGQSLDIVLRVARQSALKKAGVAVSVTHVTAHRAGVLCVPSAALIALAEGGYGVQTASGSYVAVKTGLFAGGKAEISGVGVYAGLQVSLPVGD</sequence>
<reference evidence="4 5" key="1">
    <citation type="submission" date="2021-05" db="EMBL/GenBank/DDBJ databases">
        <title>Kineosporia and Streptomyces sp. nov. two new marine actinobacteria isolated from Coral.</title>
        <authorList>
            <person name="Buangrab K."/>
            <person name="Sutthacheep M."/>
            <person name="Yeemin T."/>
            <person name="Harunari E."/>
            <person name="Igarashi Y."/>
            <person name="Kanchanasin P."/>
            <person name="Tanasupawat S."/>
            <person name="Phongsopitanun W."/>
        </authorList>
    </citation>
    <scope>NUCLEOTIDE SEQUENCE [LARGE SCALE GENOMIC DNA]</scope>
    <source>
        <strain evidence="4 5">J2-2</strain>
    </source>
</reference>
<protein>
    <submittedName>
        <fullName evidence="4">Peptidoglycan-binding protein</fullName>
    </submittedName>
</protein>
<evidence type="ECO:0000259" key="3">
    <source>
        <dbReference type="Pfam" id="PF01471"/>
    </source>
</evidence>
<proteinExistence type="predicted"/>
<comment type="caution">
    <text evidence="4">The sequence shown here is derived from an EMBL/GenBank/DDBJ whole genome shotgun (WGS) entry which is preliminary data.</text>
</comment>
<accession>A0ABS5TBK1</accession>
<feature type="compositionally biased region" description="Basic residues" evidence="1">
    <location>
        <begin position="7"/>
        <end position="18"/>
    </location>
</feature>
<dbReference type="Proteomes" id="UP001197247">
    <property type="component" value="Unassembled WGS sequence"/>
</dbReference>
<feature type="region of interest" description="Disordered" evidence="1">
    <location>
        <begin position="1"/>
        <end position="31"/>
    </location>
</feature>
<gene>
    <name evidence="4" type="ORF">KIH74_05810</name>
</gene>
<feature type="compositionally biased region" description="Polar residues" evidence="1">
    <location>
        <begin position="167"/>
        <end position="183"/>
    </location>
</feature>
<evidence type="ECO:0000256" key="2">
    <source>
        <dbReference type="SAM" id="Phobius"/>
    </source>
</evidence>
<feature type="compositionally biased region" description="Low complexity" evidence="1">
    <location>
        <begin position="151"/>
        <end position="161"/>
    </location>
</feature>
<dbReference type="SUPFAM" id="SSF47090">
    <property type="entry name" value="PGBD-like"/>
    <property type="match status" value="1"/>
</dbReference>
<keyword evidence="5" id="KW-1185">Reference proteome</keyword>
<dbReference type="EMBL" id="JAHBAY010000002">
    <property type="protein sequence ID" value="MBT0768430.1"/>
    <property type="molecule type" value="Genomic_DNA"/>
</dbReference>
<feature type="transmembrane region" description="Helical" evidence="2">
    <location>
        <begin position="35"/>
        <end position="57"/>
    </location>
</feature>
<dbReference type="InterPro" id="IPR036366">
    <property type="entry name" value="PGBDSf"/>
</dbReference>
<feature type="compositionally biased region" description="Basic and acidic residues" evidence="1">
    <location>
        <begin position="19"/>
        <end position="29"/>
    </location>
</feature>
<keyword evidence="2" id="KW-1133">Transmembrane helix</keyword>
<keyword evidence="2" id="KW-0472">Membrane</keyword>